<dbReference type="InterPro" id="IPR055298">
    <property type="entry name" value="AtLOH3-like"/>
</dbReference>
<dbReference type="AlphaFoldDB" id="V4SQ77"/>
<dbReference type="PANTHER" id="PTHR11697">
    <property type="entry name" value="GENERAL TRANSCRIPTION FACTOR 2-RELATED ZINC FINGER PROTEIN"/>
    <property type="match status" value="1"/>
</dbReference>
<dbReference type="PANTHER" id="PTHR11697:SF230">
    <property type="entry name" value="ZINC FINGER, MYM DOMAIN CONTAINING 1"/>
    <property type="match status" value="1"/>
</dbReference>
<dbReference type="Gramene" id="ESR39241">
    <property type="protein sequence ID" value="ESR39241"/>
    <property type="gene ID" value="CICLE_v10026920mg"/>
</dbReference>
<evidence type="ECO:0000313" key="1">
    <source>
        <dbReference type="EMBL" id="ESR39241.1"/>
    </source>
</evidence>
<name>V4SQ77_CITCL</name>
<sequence length="88" mass="10107">MQGEFNDLKTLIMNENGCVCYIYYFTYQLKLATVAMAKKHDELNSFFNVIGNIVMTSCKWPKYSLREANQSLSVVEALEKDDLPSRQG</sequence>
<reference evidence="1 2" key="1">
    <citation type="submission" date="2013-10" db="EMBL/GenBank/DDBJ databases">
        <authorList>
            <consortium name="International Citrus Genome Consortium"/>
            <person name="Jenkins J."/>
            <person name="Schmutz J."/>
            <person name="Prochnik S."/>
            <person name="Rokhsar D."/>
            <person name="Gmitter F."/>
            <person name="Ollitrault P."/>
            <person name="Machado M."/>
            <person name="Talon M."/>
            <person name="Wincker P."/>
            <person name="Jaillon O."/>
            <person name="Morgante M."/>
        </authorList>
    </citation>
    <scope>NUCLEOTIDE SEQUENCE</scope>
    <source>
        <strain evidence="2">cv. Clemenules</strain>
    </source>
</reference>
<dbReference type="InParanoid" id="V4SQ77"/>
<evidence type="ECO:0000313" key="2">
    <source>
        <dbReference type="Proteomes" id="UP000030687"/>
    </source>
</evidence>
<protein>
    <submittedName>
        <fullName evidence="1">Uncharacterized protein</fullName>
    </submittedName>
</protein>
<proteinExistence type="predicted"/>
<organism evidence="1 2">
    <name type="scientific">Citrus clementina</name>
    <name type="common">Clementine</name>
    <name type="synonym">Citrus deliciosa x Citrus sinensis</name>
    <dbReference type="NCBI Taxonomy" id="85681"/>
    <lineage>
        <taxon>Eukaryota</taxon>
        <taxon>Viridiplantae</taxon>
        <taxon>Streptophyta</taxon>
        <taxon>Embryophyta</taxon>
        <taxon>Tracheophyta</taxon>
        <taxon>Spermatophyta</taxon>
        <taxon>Magnoliopsida</taxon>
        <taxon>eudicotyledons</taxon>
        <taxon>Gunneridae</taxon>
        <taxon>Pentapetalae</taxon>
        <taxon>rosids</taxon>
        <taxon>malvids</taxon>
        <taxon>Sapindales</taxon>
        <taxon>Rutaceae</taxon>
        <taxon>Aurantioideae</taxon>
        <taxon>Citrus</taxon>
    </lineage>
</organism>
<gene>
    <name evidence="1" type="ORF">CICLE_v10026920mg</name>
</gene>
<dbReference type="KEGG" id="cic:CICLE_v10026920mg"/>
<dbReference type="Proteomes" id="UP000030687">
    <property type="component" value="Unassembled WGS sequence"/>
</dbReference>
<dbReference type="EMBL" id="KI536925">
    <property type="protein sequence ID" value="ESR39241.1"/>
    <property type="molecule type" value="Genomic_DNA"/>
</dbReference>
<accession>V4SQ77</accession>
<keyword evidence="2" id="KW-1185">Reference proteome</keyword>